<organism evidence="1 2">
    <name type="scientific">Eruca vesicaria subsp. sativa</name>
    <name type="common">Garden rocket</name>
    <name type="synonym">Eruca sativa</name>
    <dbReference type="NCBI Taxonomy" id="29727"/>
    <lineage>
        <taxon>Eukaryota</taxon>
        <taxon>Viridiplantae</taxon>
        <taxon>Streptophyta</taxon>
        <taxon>Embryophyta</taxon>
        <taxon>Tracheophyta</taxon>
        <taxon>Spermatophyta</taxon>
        <taxon>Magnoliopsida</taxon>
        <taxon>eudicotyledons</taxon>
        <taxon>Gunneridae</taxon>
        <taxon>Pentapetalae</taxon>
        <taxon>rosids</taxon>
        <taxon>malvids</taxon>
        <taxon>Brassicales</taxon>
        <taxon>Brassicaceae</taxon>
        <taxon>Brassiceae</taxon>
        <taxon>Eruca</taxon>
    </lineage>
</organism>
<sequence>MMLGFCKVGAISDESVKRLCLLDQIEIQFEEGSDDIKAESKDGADLSVGRQKIMLEYMAA</sequence>
<keyword evidence="2" id="KW-1185">Reference proteome</keyword>
<accession>A0ABC8M6U3</accession>
<dbReference type="EMBL" id="CAKOAT010969598">
    <property type="protein sequence ID" value="CAH8391923.1"/>
    <property type="molecule type" value="Genomic_DNA"/>
</dbReference>
<dbReference type="Proteomes" id="UP001642260">
    <property type="component" value="Unassembled WGS sequence"/>
</dbReference>
<proteinExistence type="predicted"/>
<dbReference type="AlphaFoldDB" id="A0ABC8M6U3"/>
<evidence type="ECO:0000313" key="2">
    <source>
        <dbReference type="Proteomes" id="UP001642260"/>
    </source>
</evidence>
<gene>
    <name evidence="1" type="ORF">ERUC_LOCUS44406</name>
</gene>
<name>A0ABC8M6U3_ERUVS</name>
<reference evidence="1 2" key="1">
    <citation type="submission" date="2022-03" db="EMBL/GenBank/DDBJ databases">
        <authorList>
            <person name="Macdonald S."/>
            <person name="Ahmed S."/>
            <person name="Newling K."/>
        </authorList>
    </citation>
    <scope>NUCLEOTIDE SEQUENCE [LARGE SCALE GENOMIC DNA]</scope>
</reference>
<comment type="caution">
    <text evidence="1">The sequence shown here is derived from an EMBL/GenBank/DDBJ whole genome shotgun (WGS) entry which is preliminary data.</text>
</comment>
<protein>
    <submittedName>
        <fullName evidence="1">Uncharacterized protein</fullName>
    </submittedName>
</protein>
<evidence type="ECO:0000313" key="1">
    <source>
        <dbReference type="EMBL" id="CAH8391923.1"/>
    </source>
</evidence>